<dbReference type="InterPro" id="IPR004919">
    <property type="entry name" value="GmrSD_N"/>
</dbReference>
<dbReference type="Pfam" id="PF03235">
    <property type="entry name" value="GmrSD_N"/>
    <property type="match status" value="1"/>
</dbReference>
<gene>
    <name evidence="2" type="ORF">LAKU_13c00270</name>
</gene>
<name>A0A836YVD9_9LACO</name>
<accession>A0A836YVD9</accession>
<dbReference type="EMBL" id="AZBY01000013">
    <property type="protein sequence ID" value="KDB00831.1"/>
    <property type="molecule type" value="Genomic_DNA"/>
</dbReference>
<evidence type="ECO:0000313" key="3">
    <source>
        <dbReference type="Proteomes" id="UP000026921"/>
    </source>
</evidence>
<proteinExistence type="predicted"/>
<evidence type="ECO:0000259" key="1">
    <source>
        <dbReference type="Pfam" id="PF03235"/>
    </source>
</evidence>
<protein>
    <recommendedName>
        <fullName evidence="1">GmrSD restriction endonucleases N-terminal domain-containing protein</fullName>
    </recommendedName>
</protein>
<feature type="domain" description="GmrSD restriction endonucleases N-terminal" evidence="1">
    <location>
        <begin position="18"/>
        <end position="273"/>
    </location>
</feature>
<dbReference type="AlphaFoldDB" id="A0A836YVD9"/>
<dbReference type="PANTHER" id="PTHR35149:SF1">
    <property type="entry name" value="DUF5655 DOMAIN-CONTAINING PROTEIN"/>
    <property type="match status" value="1"/>
</dbReference>
<comment type="caution">
    <text evidence="2">The sequence shown here is derived from an EMBL/GenBank/DDBJ whole genome shotgun (WGS) entry which is preliminary data.</text>
</comment>
<dbReference type="PANTHER" id="PTHR35149">
    <property type="entry name" value="SLL5132 PROTEIN"/>
    <property type="match status" value="1"/>
</dbReference>
<dbReference type="RefSeq" id="WP_034534616.1">
    <property type="nucleotide sequence ID" value="NZ_AZBY01000013.1"/>
</dbReference>
<reference evidence="2 3" key="1">
    <citation type="journal article" date="2015" name="Stand. Genomic Sci.">
        <title>High quality draft genome of Lactobacillus kunkeei EFB6, isolated from a German European foulbrood outbreak of honeybees.</title>
        <authorList>
            <person name="Djukic M."/>
            <person name="Poehlein A."/>
            <person name="Strauss J."/>
            <person name="Tann F.J."/>
            <person name="Leimbach A."/>
            <person name="Hoppert M."/>
            <person name="Daniel R."/>
        </authorList>
    </citation>
    <scope>NUCLEOTIDE SEQUENCE [LARGE SCALE GENOMIC DNA]</scope>
    <source>
        <strain evidence="2 3">EFB6</strain>
    </source>
</reference>
<dbReference type="Proteomes" id="UP000026921">
    <property type="component" value="Unassembled WGS sequence"/>
</dbReference>
<sequence length="597" mass="69529">MVNATRKIESDVKTMDSLFRENNFNVPFYQREYAWKKDEIDDLWNDLMDVVNGYQESHFFGQIVTYSGEEVDDLIDGQQRITTSSILLATINNIAGDLLEICNFQSNGSTYSEISNKVSNKLIQKVDKFGQLSINEDDKIQLTIIRTMIEKNIKSKEAVPTLKLQPVSRNDDSINEYFIGLFDSKTKAEKSLEPIKNIKSAYDKFYERIVDYLFKDSNKLCDRLDNIFKSFSEGFFVSLISTKNPEEAFVIFETLNSRGKDLEPSEIIKTHLMSQITEEDDNFIDEFNERWKNIENKFNKKSEKLTKFIRVYWAASHRLVSSKQLYRSISSDIKGGDKAKTFLSDLEKVVDYYVSIQENNFKYKKDRELIVYPKLYEIIRLLRRFKVTLHYPILFSMILKDMSSEYMTSVLKEVLDVYMRLRVICMQGTNILENGYSGIAEEIWNHERDTPEEIMLGLSNLKKPDIEVKGNFRNLKKEMASSDKEWILKYLFFKFYQSMDNKDFNDISMEEADLSKYSIQRIGINDAVDDNYIDYVGNYILLENTISILKDGPAVAAMKSSLVTNQKLGEEISDNGWDETSIQDRQGKLAELSVDIW</sequence>
<evidence type="ECO:0000313" key="2">
    <source>
        <dbReference type="EMBL" id="KDB00831.1"/>
    </source>
</evidence>
<organism evidence="2 3">
    <name type="scientific">Apilactobacillus kunkeei EFB6</name>
    <dbReference type="NCBI Taxonomy" id="1419324"/>
    <lineage>
        <taxon>Bacteria</taxon>
        <taxon>Bacillati</taxon>
        <taxon>Bacillota</taxon>
        <taxon>Bacilli</taxon>
        <taxon>Lactobacillales</taxon>
        <taxon>Lactobacillaceae</taxon>
        <taxon>Apilactobacillus</taxon>
    </lineage>
</organism>